<evidence type="ECO:0000256" key="1">
    <source>
        <dbReference type="ARBA" id="ARBA00022670"/>
    </source>
</evidence>
<organism evidence="6 7">
    <name type="scientific">Flammeovirga pacifica</name>
    <dbReference type="NCBI Taxonomy" id="915059"/>
    <lineage>
        <taxon>Bacteria</taxon>
        <taxon>Pseudomonadati</taxon>
        <taxon>Bacteroidota</taxon>
        <taxon>Cytophagia</taxon>
        <taxon>Cytophagales</taxon>
        <taxon>Flammeovirgaceae</taxon>
        <taxon>Flammeovirga</taxon>
    </lineage>
</organism>
<dbReference type="AlphaFoldDB" id="A0A1S1Z3U3"/>
<dbReference type="SMART" id="SM00089">
    <property type="entry name" value="PKD"/>
    <property type="match status" value="1"/>
</dbReference>
<name>A0A1S1Z3U3_FLAPC</name>
<evidence type="ECO:0000313" key="7">
    <source>
        <dbReference type="Proteomes" id="UP000179797"/>
    </source>
</evidence>
<dbReference type="SUPFAM" id="SSF49299">
    <property type="entry name" value="PKD domain"/>
    <property type="match status" value="1"/>
</dbReference>
<dbReference type="InterPro" id="IPR000209">
    <property type="entry name" value="Peptidase_S8/S53_dom"/>
</dbReference>
<dbReference type="InterPro" id="IPR013783">
    <property type="entry name" value="Ig-like_fold"/>
</dbReference>
<evidence type="ECO:0000259" key="5">
    <source>
        <dbReference type="SMART" id="SM00089"/>
    </source>
</evidence>
<evidence type="ECO:0000313" key="6">
    <source>
        <dbReference type="EMBL" id="OHX67959.1"/>
    </source>
</evidence>
<dbReference type="SUPFAM" id="SSF52743">
    <property type="entry name" value="Subtilisin-like"/>
    <property type="match status" value="1"/>
</dbReference>
<dbReference type="InterPro" id="IPR022409">
    <property type="entry name" value="PKD/Chitinase_dom"/>
</dbReference>
<dbReference type="STRING" id="915059.NH26_17230"/>
<protein>
    <recommendedName>
        <fullName evidence="5">PKD/Chitinase domain-containing protein</fullName>
    </recommendedName>
</protein>
<keyword evidence="7" id="KW-1185">Reference proteome</keyword>
<dbReference type="InterPro" id="IPR023828">
    <property type="entry name" value="Peptidase_S8_Ser-AS"/>
</dbReference>
<evidence type="ECO:0000256" key="3">
    <source>
        <dbReference type="ARBA" id="ARBA00022825"/>
    </source>
</evidence>
<dbReference type="EMBL" id="JRYR02000001">
    <property type="protein sequence ID" value="OHX67959.1"/>
    <property type="molecule type" value="Genomic_DNA"/>
</dbReference>
<dbReference type="Gene3D" id="3.40.50.200">
    <property type="entry name" value="Peptidase S8/S53 domain"/>
    <property type="match status" value="1"/>
</dbReference>
<gene>
    <name evidence="6" type="ORF">NH26_17230</name>
</gene>
<feature type="active site" description="Charge relay system" evidence="4">
    <location>
        <position position="168"/>
    </location>
</feature>
<dbReference type="PANTHER" id="PTHR42884">
    <property type="entry name" value="PROPROTEIN CONVERTASE SUBTILISIN/KEXIN-RELATED"/>
    <property type="match status" value="1"/>
</dbReference>
<dbReference type="InterPro" id="IPR036852">
    <property type="entry name" value="Peptidase_S8/S53_dom_sf"/>
</dbReference>
<keyword evidence="1 4" id="KW-0645">Protease</keyword>
<dbReference type="InterPro" id="IPR015500">
    <property type="entry name" value="Peptidase_S8_subtilisin-rel"/>
</dbReference>
<evidence type="ECO:0000256" key="4">
    <source>
        <dbReference type="PROSITE-ProRule" id="PRU01240"/>
    </source>
</evidence>
<dbReference type="Gene3D" id="2.60.40.10">
    <property type="entry name" value="Immunoglobulins"/>
    <property type="match status" value="1"/>
</dbReference>
<dbReference type="GO" id="GO:0004252">
    <property type="term" value="F:serine-type endopeptidase activity"/>
    <property type="evidence" value="ECO:0007669"/>
    <property type="project" value="UniProtKB-UniRule"/>
</dbReference>
<keyword evidence="2 4" id="KW-0378">Hydrolase</keyword>
<accession>A0A1S1Z3U3</accession>
<feature type="domain" description="PKD/Chitinase" evidence="5">
    <location>
        <begin position="1003"/>
        <end position="1084"/>
    </location>
</feature>
<feature type="active site" description="Charge relay system" evidence="4">
    <location>
        <position position="373"/>
    </location>
</feature>
<proteinExistence type="inferred from homology"/>
<keyword evidence="3 4" id="KW-0720">Serine protease</keyword>
<reference evidence="6 7" key="1">
    <citation type="journal article" date="2012" name="Int. J. Syst. Evol. Microbiol.">
        <title>Flammeovirga pacifica sp. nov., isolated from deep-sea sediment.</title>
        <authorList>
            <person name="Xu H."/>
            <person name="Fu Y."/>
            <person name="Yang N."/>
            <person name="Ding Z."/>
            <person name="Lai Q."/>
            <person name="Zeng R."/>
        </authorList>
    </citation>
    <scope>NUCLEOTIDE SEQUENCE [LARGE SCALE GENOMIC DNA]</scope>
    <source>
        <strain evidence="7">DSM 24597 / LMG 26175 / WPAGA1</strain>
    </source>
</reference>
<comment type="caution">
    <text evidence="6">The sequence shown here is derived from an EMBL/GenBank/DDBJ whole genome shotgun (WGS) entry which is preliminary data.</text>
</comment>
<sequence>MKLFRFPNICIILIGMLLLPTILYAQDSKNESTILYVKLKGDQNQVFGPWARSYLEDKDEPAKMLRPKFYMHLIQRRVHNLSTERFFPRPFPDILEIELQAGHNVEDAIKKLKQHPLVEYIEIDEYVGDLYTPNDTRSGEQFSINIHNLNQAWDISQGSSDVVIGIHDSGFEINHEDLMGNLYVNEIEQNGFDGVDDDNNGYIDDIHGWNFRKNSTDLSGSSHGITVAGSAAATTDNNLGVTGSGFNCTYLPVVRNRLSSLVYICEQQNVKIVNFSWGSPGSNQISYQEVIDYYTLDPDHDILFIAAAGNDLHNNVPTDYYPASYENVLSVTGVDGSKVNTKSTRGYKIDVAGANGSLSTNSNSTYSVKHGTSFASPTVAGIAGLVRSEFPELSALQVKELIRYTSDSTFYTLAGNENLKYKQGFGVVDAHRALTEKDNIHVARGSNVTFNKYNTEDVFVAPGDTIEINLDLQNLLNGNSNLRIKLTPYEPEMIAIENQITVGQILELQKASTPRPFVFKLDPSTNLHKNHYFKLEFFDDANNYYDWQNIEINLTLQQYISFNHITGYFRPDGSLGTSNGLNLSNHKITRATSLMIVADNKVVDAAYTNTVNDIRSADFRGTNTIQQITSSASDPLYPVSEYRFDYDDGNATTPIGLDITQKIFGRYATHFDKSIITEYQITNSGAGNLDSLAVGLFTDWHFSYQGNPVVFPTDSSRVFYDNETQTIFLFHVNQGLFGGVRMLNTNETVHLQCMDLMDPSNSIIDISQDFTDQEKIQALTSGVGTKSLGDAIAGTNIATSFGASLANVNQNETVHVGFILSFGESFDILETQLDSAQKMAEHWLKGPSPEIAHQIANEGELVNIRTNNFDSLSLYKQEGDTKVLKGKGRLFQVLIDSIDYYYVQSQGRYIYDGDLVQLTGVAIPVLSATSPVNVCKNTNVIISPNGCASFNFYDNPLMVSPIHIGPSLTLSDLENDTTIYVTCSIDNSIDNFIEIDVLLKNTINNYLLSDSVSYIGGEVTATLQQTDDAVTWEWYHNGSSLNADDQASVNINFTKQGTHEIRLFATNEAGCTYIITKEIEVFLDDPTSSVVSLLEKSIIYPNPVKNGVVNITVPSQFDQFKFDLIHQDGTIIQTQLPFQVNGNVYTVYLPSQLSSNTYLLRGQTDGGGHTWKISIE</sequence>
<comment type="similarity">
    <text evidence="4">Belongs to the peptidase S8 family.</text>
</comment>
<dbReference type="Pfam" id="PF00082">
    <property type="entry name" value="Peptidase_S8"/>
    <property type="match status" value="1"/>
</dbReference>
<dbReference type="PROSITE" id="PS51892">
    <property type="entry name" value="SUBTILASE"/>
    <property type="match status" value="1"/>
</dbReference>
<dbReference type="PANTHER" id="PTHR42884:SF14">
    <property type="entry name" value="NEUROENDOCRINE CONVERTASE 1"/>
    <property type="match status" value="1"/>
</dbReference>
<dbReference type="Proteomes" id="UP000179797">
    <property type="component" value="Unassembled WGS sequence"/>
</dbReference>
<feature type="active site" description="Charge relay system" evidence="4">
    <location>
        <position position="223"/>
    </location>
</feature>
<dbReference type="InterPro" id="IPR035986">
    <property type="entry name" value="PKD_dom_sf"/>
</dbReference>
<dbReference type="RefSeq" id="WP_084812216.1">
    <property type="nucleotide sequence ID" value="NZ_JRYR02000001.1"/>
</dbReference>
<dbReference type="OrthoDB" id="9813435at2"/>
<evidence type="ECO:0000256" key="2">
    <source>
        <dbReference type="ARBA" id="ARBA00022801"/>
    </source>
</evidence>
<dbReference type="GO" id="GO:0005886">
    <property type="term" value="C:plasma membrane"/>
    <property type="evidence" value="ECO:0007669"/>
    <property type="project" value="TreeGrafter"/>
</dbReference>
<dbReference type="PRINTS" id="PR00723">
    <property type="entry name" value="SUBTILISIN"/>
</dbReference>
<dbReference type="GO" id="GO:0016485">
    <property type="term" value="P:protein processing"/>
    <property type="evidence" value="ECO:0007669"/>
    <property type="project" value="TreeGrafter"/>
</dbReference>
<dbReference type="CDD" id="cd00146">
    <property type="entry name" value="PKD"/>
    <property type="match status" value="1"/>
</dbReference>
<dbReference type="PROSITE" id="PS00138">
    <property type="entry name" value="SUBTILASE_SER"/>
    <property type="match status" value="1"/>
</dbReference>